<dbReference type="CDD" id="cd00041">
    <property type="entry name" value="CUB"/>
    <property type="match status" value="3"/>
</dbReference>
<feature type="compositionally biased region" description="Low complexity" evidence="6">
    <location>
        <begin position="153"/>
        <end position="165"/>
    </location>
</feature>
<feature type="region of interest" description="Disordered" evidence="6">
    <location>
        <begin position="98"/>
        <end position="258"/>
    </location>
</feature>
<feature type="domain" description="Sushi" evidence="9">
    <location>
        <begin position="410"/>
        <end position="469"/>
    </location>
</feature>
<feature type="domain" description="Sushi" evidence="9">
    <location>
        <begin position="585"/>
        <end position="646"/>
    </location>
</feature>
<dbReference type="Proteomes" id="UP000287033">
    <property type="component" value="Unassembled WGS sequence"/>
</dbReference>
<feature type="domain" description="CUB" evidence="8">
    <location>
        <begin position="471"/>
        <end position="582"/>
    </location>
</feature>
<evidence type="ECO:0000256" key="7">
    <source>
        <dbReference type="SAM" id="SignalP"/>
    </source>
</evidence>
<evidence type="ECO:0000259" key="8">
    <source>
        <dbReference type="PROSITE" id="PS01180"/>
    </source>
</evidence>
<gene>
    <name evidence="10" type="ORF">chiPu_0017471</name>
</gene>
<dbReference type="SMART" id="SM00042">
    <property type="entry name" value="CUB"/>
    <property type="match status" value="3"/>
</dbReference>
<dbReference type="Pfam" id="PF00084">
    <property type="entry name" value="Sushi"/>
    <property type="match status" value="2"/>
</dbReference>
<evidence type="ECO:0000256" key="5">
    <source>
        <dbReference type="PROSITE-ProRule" id="PRU00302"/>
    </source>
</evidence>
<comment type="caution">
    <text evidence="10">The sequence shown here is derived from an EMBL/GenBank/DDBJ whole genome shotgun (WGS) entry which is preliminary data.</text>
</comment>
<dbReference type="SUPFAM" id="SSF49854">
    <property type="entry name" value="Spermadhesin, CUB domain"/>
    <property type="match status" value="3"/>
</dbReference>
<keyword evidence="7" id="KW-0732">Signal</keyword>
<dbReference type="GO" id="GO:0060074">
    <property type="term" value="P:synapse maturation"/>
    <property type="evidence" value="ECO:0007669"/>
    <property type="project" value="TreeGrafter"/>
</dbReference>
<dbReference type="GO" id="GO:0043025">
    <property type="term" value="C:neuronal cell body"/>
    <property type="evidence" value="ECO:0007669"/>
    <property type="project" value="TreeGrafter"/>
</dbReference>
<evidence type="ECO:0000256" key="2">
    <source>
        <dbReference type="ARBA" id="ARBA00022737"/>
    </source>
</evidence>
<dbReference type="OrthoDB" id="9935125at2759"/>
<dbReference type="InterPro" id="IPR000859">
    <property type="entry name" value="CUB_dom"/>
</dbReference>
<dbReference type="PANTHER" id="PTHR45656">
    <property type="entry name" value="PROTEIN CBR-CLEC-78"/>
    <property type="match status" value="1"/>
</dbReference>
<feature type="compositionally biased region" description="Polar residues" evidence="6">
    <location>
        <begin position="137"/>
        <end position="146"/>
    </location>
</feature>
<dbReference type="Pfam" id="PF00431">
    <property type="entry name" value="CUB"/>
    <property type="match status" value="2"/>
</dbReference>
<name>A0A401RGB0_CHIPU</name>
<dbReference type="GO" id="GO:0090036">
    <property type="term" value="P:regulation of protein kinase C signaling"/>
    <property type="evidence" value="ECO:0007669"/>
    <property type="project" value="TreeGrafter"/>
</dbReference>
<accession>A0A401RGB0</accession>
<dbReference type="PANTHER" id="PTHR45656:SF8">
    <property type="entry name" value="SEIZURE 6-LIKE PROTEIN"/>
    <property type="match status" value="1"/>
</dbReference>
<dbReference type="InterPro" id="IPR035976">
    <property type="entry name" value="Sushi/SCR/CCP_sf"/>
</dbReference>
<dbReference type="SUPFAM" id="SSF57535">
    <property type="entry name" value="Complement control module/SCR domain"/>
    <property type="match status" value="2"/>
</dbReference>
<evidence type="ECO:0000313" key="10">
    <source>
        <dbReference type="EMBL" id="GCC17167.1"/>
    </source>
</evidence>
<feature type="disulfide bond" evidence="4">
    <location>
        <begin position="471"/>
        <end position="498"/>
    </location>
</feature>
<dbReference type="CDD" id="cd00033">
    <property type="entry name" value="CCP"/>
    <property type="match status" value="2"/>
</dbReference>
<reference evidence="10 11" key="1">
    <citation type="journal article" date="2018" name="Nat. Ecol. Evol.">
        <title>Shark genomes provide insights into elasmobranch evolution and the origin of vertebrates.</title>
        <authorList>
            <person name="Hara Y"/>
            <person name="Yamaguchi K"/>
            <person name="Onimaru K"/>
            <person name="Kadota M"/>
            <person name="Koyanagi M"/>
            <person name="Keeley SD"/>
            <person name="Tatsumi K"/>
            <person name="Tanaka K"/>
            <person name="Motone F"/>
            <person name="Kageyama Y"/>
            <person name="Nozu R"/>
            <person name="Adachi N"/>
            <person name="Nishimura O"/>
            <person name="Nakagawa R"/>
            <person name="Tanegashima C"/>
            <person name="Kiyatake I"/>
            <person name="Matsumoto R"/>
            <person name="Murakumo K"/>
            <person name="Nishida K"/>
            <person name="Terakita A"/>
            <person name="Kuratani S"/>
            <person name="Sato K"/>
            <person name="Hyodo S Kuraku.S."/>
        </authorList>
    </citation>
    <scope>NUCLEOTIDE SEQUENCE [LARGE SCALE GENOMIC DNA]</scope>
</reference>
<dbReference type="Gene3D" id="2.10.70.10">
    <property type="entry name" value="Complement Module, domain 1"/>
    <property type="match status" value="2"/>
</dbReference>
<dbReference type="AlphaFoldDB" id="A0A401RGB0"/>
<feature type="signal peptide" evidence="7">
    <location>
        <begin position="1"/>
        <end position="27"/>
    </location>
</feature>
<comment type="caution">
    <text evidence="5">Lacks conserved residue(s) required for the propagation of feature annotation.</text>
</comment>
<feature type="region of interest" description="Disordered" evidence="6">
    <location>
        <begin position="31"/>
        <end position="75"/>
    </location>
</feature>
<dbReference type="PROSITE" id="PS50923">
    <property type="entry name" value="SUSHI"/>
    <property type="match status" value="2"/>
</dbReference>
<dbReference type="InterPro" id="IPR051277">
    <property type="entry name" value="SEZ6_CSMD_C4BPB_Regulators"/>
</dbReference>
<dbReference type="InterPro" id="IPR035914">
    <property type="entry name" value="Sperma_CUB_dom_sf"/>
</dbReference>
<evidence type="ECO:0000256" key="3">
    <source>
        <dbReference type="ARBA" id="ARBA00023157"/>
    </source>
</evidence>
<dbReference type="Gene3D" id="2.60.120.290">
    <property type="entry name" value="Spermadhesin, CUB domain"/>
    <property type="match status" value="3"/>
</dbReference>
<feature type="domain" description="CUB" evidence="8">
    <location>
        <begin position="648"/>
        <end position="759"/>
    </location>
</feature>
<proteinExistence type="predicted"/>
<dbReference type="SMART" id="SM00032">
    <property type="entry name" value="CCP"/>
    <property type="match status" value="2"/>
</dbReference>
<protein>
    <submittedName>
        <fullName evidence="10">Uncharacterized protein</fullName>
    </submittedName>
</protein>
<evidence type="ECO:0000256" key="4">
    <source>
        <dbReference type="PROSITE-ProRule" id="PRU00059"/>
    </source>
</evidence>
<keyword evidence="3 4" id="KW-1015">Disulfide bond</keyword>
<evidence type="ECO:0000256" key="6">
    <source>
        <dbReference type="SAM" id="MobiDB-lite"/>
    </source>
</evidence>
<dbReference type="EMBL" id="BEZZ01001294">
    <property type="protein sequence ID" value="GCC17167.1"/>
    <property type="molecule type" value="Genomic_DNA"/>
</dbReference>
<dbReference type="PROSITE" id="PS01180">
    <property type="entry name" value="CUB"/>
    <property type="match status" value="2"/>
</dbReference>
<feature type="compositionally biased region" description="Polar residues" evidence="6">
    <location>
        <begin position="39"/>
        <end position="55"/>
    </location>
</feature>
<evidence type="ECO:0000313" key="11">
    <source>
        <dbReference type="Proteomes" id="UP000287033"/>
    </source>
</evidence>
<feature type="chain" id="PRO_5019393717" evidence="7">
    <location>
        <begin position="28"/>
        <end position="759"/>
    </location>
</feature>
<keyword evidence="1 5" id="KW-0768">Sushi</keyword>
<feature type="compositionally biased region" description="Polar residues" evidence="6">
    <location>
        <begin position="193"/>
        <end position="208"/>
    </location>
</feature>
<sequence length="759" mass="82420">MLPLGRGTSGLLWVLHAFLLTGIQTRAQDVGLRGGRGATTPSPQLARGQTAQGINASDGEQEPTKALGSSHTQPNLVNTVMQKEDILLRQGALLVPSSIPAGLTNQPPPQRRQLPSLRQVEVLRRRLSAKGVPTGKPDSSSVTTAPPASRALSPYSTSPTPSSIPDLVREKPGGPEDPTGFRSESPHAGLGTPTKSPSPTHDSTTPWSLVQFGAHVTDSPDLEGVHPSPEATPSSSKDPSPDQRIVPPVAYQTPTMGTELSRKDSELGSMAAVTQESRDTTTTTIVTTTVITTLQTAVPCSVSFSDSEGYIDSTDFLPLSAYGSLQCTFNVTVFNGYGVELQVKTLNLSEGEQLSIRGLEDDNWIVLANQMLLVEGQVIRSPTNTISVHFRSFQYGGIGTFQLHYQIYMLSCDFPRRPDYGDVSVLDLHADGTALFRCNSGYQLQGLRTLTCMNASKPHWNAKEPNCLAPCGGFISNATIGRVLSPNYPANYSNNLNCTWIIEGTKGQKFHMHFEKVSLAGQGDRLIIYSGEGALSSTLYDSLKNEYFPLEGLISNEPFVRIEFTSDGTKTAGGFNIRYEAFERGHCFEPYMQNGNFTATNPSYSVGSVVEFTCDPGYTMEHGSSVIECIDIREPYWNETEPLCRAVCGGELSSPAGVILSPNWPEPYDEGEDCIWRIHVGEDKRVFLDVQLLNLTNSDILSLYDGDDLTVRILGQYVGSNAPLKVYSTTSDLTVRFHSDPAGLIFGKGQGFIMNYYGE</sequence>
<evidence type="ECO:0000256" key="1">
    <source>
        <dbReference type="ARBA" id="ARBA00022659"/>
    </source>
</evidence>
<keyword evidence="11" id="KW-1185">Reference proteome</keyword>
<keyword evidence="2" id="KW-0677">Repeat</keyword>
<dbReference type="GO" id="GO:0005783">
    <property type="term" value="C:endoplasmic reticulum"/>
    <property type="evidence" value="ECO:0007669"/>
    <property type="project" value="TreeGrafter"/>
</dbReference>
<evidence type="ECO:0000259" key="9">
    <source>
        <dbReference type="PROSITE" id="PS50923"/>
    </source>
</evidence>
<organism evidence="10 11">
    <name type="scientific">Chiloscyllium punctatum</name>
    <name type="common">Brownbanded bambooshark</name>
    <name type="synonym">Hemiscyllium punctatum</name>
    <dbReference type="NCBI Taxonomy" id="137246"/>
    <lineage>
        <taxon>Eukaryota</taxon>
        <taxon>Metazoa</taxon>
        <taxon>Chordata</taxon>
        <taxon>Craniata</taxon>
        <taxon>Vertebrata</taxon>
        <taxon>Chondrichthyes</taxon>
        <taxon>Elasmobranchii</taxon>
        <taxon>Galeomorphii</taxon>
        <taxon>Galeoidea</taxon>
        <taxon>Orectolobiformes</taxon>
        <taxon>Hemiscylliidae</taxon>
        <taxon>Chiloscyllium</taxon>
    </lineage>
</organism>
<dbReference type="STRING" id="137246.A0A401RGB0"/>
<dbReference type="InterPro" id="IPR000436">
    <property type="entry name" value="Sushi_SCR_CCP_dom"/>
</dbReference>